<accession>A0A9P0DBV8</accession>
<dbReference type="AlphaFoldDB" id="A0A9P0DBV8"/>
<gene>
    <name evidence="4" type="ORF">PHAECO_LOCUS252</name>
</gene>
<evidence type="ECO:0000256" key="3">
    <source>
        <dbReference type="SAM" id="SignalP"/>
    </source>
</evidence>
<evidence type="ECO:0000313" key="4">
    <source>
        <dbReference type="EMBL" id="CAH1116240.1"/>
    </source>
</evidence>
<proteinExistence type="predicted"/>
<feature type="coiled-coil region" evidence="1">
    <location>
        <begin position="268"/>
        <end position="355"/>
    </location>
</feature>
<dbReference type="OrthoDB" id="6728260at2759"/>
<evidence type="ECO:0000256" key="2">
    <source>
        <dbReference type="SAM" id="MobiDB-lite"/>
    </source>
</evidence>
<feature type="chain" id="PRO_5040500689" evidence="3">
    <location>
        <begin position="19"/>
        <end position="1146"/>
    </location>
</feature>
<keyword evidence="5" id="KW-1185">Reference proteome</keyword>
<feature type="coiled-coil region" evidence="1">
    <location>
        <begin position="730"/>
        <end position="760"/>
    </location>
</feature>
<organism evidence="4 5">
    <name type="scientific">Phaedon cochleariae</name>
    <name type="common">Mustard beetle</name>
    <dbReference type="NCBI Taxonomy" id="80249"/>
    <lineage>
        <taxon>Eukaryota</taxon>
        <taxon>Metazoa</taxon>
        <taxon>Ecdysozoa</taxon>
        <taxon>Arthropoda</taxon>
        <taxon>Hexapoda</taxon>
        <taxon>Insecta</taxon>
        <taxon>Pterygota</taxon>
        <taxon>Neoptera</taxon>
        <taxon>Endopterygota</taxon>
        <taxon>Coleoptera</taxon>
        <taxon>Polyphaga</taxon>
        <taxon>Cucujiformia</taxon>
        <taxon>Chrysomeloidea</taxon>
        <taxon>Chrysomelidae</taxon>
        <taxon>Chrysomelinae</taxon>
        <taxon>Chrysomelini</taxon>
        <taxon>Phaedon</taxon>
    </lineage>
</organism>
<protein>
    <submittedName>
        <fullName evidence="4">Uncharacterized protein</fullName>
    </submittedName>
</protein>
<feature type="signal peptide" evidence="3">
    <location>
        <begin position="1"/>
        <end position="18"/>
    </location>
</feature>
<feature type="coiled-coil region" evidence="1">
    <location>
        <begin position="986"/>
        <end position="1038"/>
    </location>
</feature>
<evidence type="ECO:0000256" key="1">
    <source>
        <dbReference type="SAM" id="Coils"/>
    </source>
</evidence>
<dbReference type="EMBL" id="OU896707">
    <property type="protein sequence ID" value="CAH1116240.1"/>
    <property type="molecule type" value="Genomic_DNA"/>
</dbReference>
<dbReference type="Proteomes" id="UP001153737">
    <property type="component" value="Chromosome 1"/>
</dbReference>
<feature type="region of interest" description="Disordered" evidence="2">
    <location>
        <begin position="1125"/>
        <end position="1146"/>
    </location>
</feature>
<sequence length="1146" mass="133137">MKILIHFASIWLVSIVGAADHSKPELLRSQVYIYRKTSIITVKIYHCLYNDTRNAYYDVTDHCMQAFDTGIFIDKWNDRNLLKKKGSGVVRIEEYTTKADLLTNELFLRSGTVCRYDRGFCYDPRETLNYAVVWEVAARTVQKCPDKLDQVFYGFVDIWNFKTKNLKYLFYYDQHSDRSFYLNLGNASMCHNKATWTSGNDFLVSKWQLTKFSKPTLLLNEKYFPLKSKRAVTEAIMRDYDLVEYPFDFDKTIDKSHLSDNNNLKTILERYQKLILDTTTQLKKLSTKGESKNANTVDVLRIIDSLKMRLAKTEAEIGKVDQKCIDSKDNSLNMKNELKNLKELFENDKREQNRNYDYNISRIYHKFHEGDENISSRLDSQAGDLIKLQKNLDDLDIAVRNQVNDFITKKGLENMLFNLEGETLQQLENYKKNLTLILDGKEKLLIESYKIEQKDISDKYNQLIMMVNQYYKNLSDAAENLNHRTELKLKLTERFLIDKIENSYKKMIPNIQAFDKNIKFLEIDLSLMQKNISTIHINSISDKEQVLQLIDRLNVSLGAIDGKVKNVVDKNMENISQDKLHSILSASEKQSQDKFNELAKNLTLVEIIQEHKMKNYCNSEMKKNMFSLTNNIKLTCENAVQDIEKKTQSNFTDLQQKVFNNMSSLKNILEQVLDETPKLKKSIEGKIGAVDETIKNLILEVYECKDNFVKTSKKEHDILQTIKYNLTELYKNTDHENKSLTNLLTELEDLKRKCGSIEHQSLNQAERFDDDLGRLRETIELQFNSKLDEIWTSSSGNWSMMRTDINGIKKGTEDNNVLVRNRIEQTEHILGEIKKKIVDYEKKAFHSSSINDDLLNRLTRNVSDIQENITMNTGNISKIHISLDRVELNIIDLFKRFSMKTIDLYEDIERISNNISVQNDEHENMKHITGEITNDICNMKNKITLNDKNIQQLMNNVSKHINSSQIFSETFREDLDLYKIGVSKTLVQNEQNLVELRRDIKDTKLKVAMSDVDITNMKAQMQLILENLERNKKAIEDAKISTMSYVNARLASVTEEIAQIHNMLLDNKKTVRTVEHDFLEKINSCCEKSEETTTDPGNTADELKNKLSGIEKELRTQAGDLNERLKKLEELYAPPPPDSLLSPPSA</sequence>
<keyword evidence="1" id="KW-0175">Coiled coil</keyword>
<feature type="region of interest" description="Disordered" evidence="2">
    <location>
        <begin position="1088"/>
        <end position="1108"/>
    </location>
</feature>
<keyword evidence="3" id="KW-0732">Signal</keyword>
<reference evidence="4" key="2">
    <citation type="submission" date="2022-10" db="EMBL/GenBank/DDBJ databases">
        <authorList>
            <consortium name="ENA_rothamsted_submissions"/>
            <consortium name="culmorum"/>
            <person name="King R."/>
        </authorList>
    </citation>
    <scope>NUCLEOTIDE SEQUENCE</scope>
</reference>
<evidence type="ECO:0000313" key="5">
    <source>
        <dbReference type="Proteomes" id="UP001153737"/>
    </source>
</evidence>
<name>A0A9P0DBV8_PHACE</name>
<reference evidence="4" key="1">
    <citation type="submission" date="2022-01" db="EMBL/GenBank/DDBJ databases">
        <authorList>
            <person name="King R."/>
        </authorList>
    </citation>
    <scope>NUCLEOTIDE SEQUENCE</scope>
</reference>